<dbReference type="Proteomes" id="UP000838756">
    <property type="component" value="Unassembled WGS sequence"/>
</dbReference>
<proteinExistence type="predicted"/>
<dbReference type="EMBL" id="CAKXAJ010002235">
    <property type="protein sequence ID" value="CAH2208096.1"/>
    <property type="molecule type" value="Genomic_DNA"/>
</dbReference>
<evidence type="ECO:0000313" key="3">
    <source>
        <dbReference type="Proteomes" id="UP000838756"/>
    </source>
</evidence>
<protein>
    <submittedName>
        <fullName evidence="2">Jg683 protein</fullName>
    </submittedName>
</protein>
<organism evidence="2 3">
    <name type="scientific">Pararge aegeria aegeria</name>
    <dbReference type="NCBI Taxonomy" id="348720"/>
    <lineage>
        <taxon>Eukaryota</taxon>
        <taxon>Metazoa</taxon>
        <taxon>Ecdysozoa</taxon>
        <taxon>Arthropoda</taxon>
        <taxon>Hexapoda</taxon>
        <taxon>Insecta</taxon>
        <taxon>Pterygota</taxon>
        <taxon>Neoptera</taxon>
        <taxon>Endopterygota</taxon>
        <taxon>Lepidoptera</taxon>
        <taxon>Glossata</taxon>
        <taxon>Ditrysia</taxon>
        <taxon>Papilionoidea</taxon>
        <taxon>Nymphalidae</taxon>
        <taxon>Satyrinae</taxon>
        <taxon>Satyrini</taxon>
        <taxon>Parargina</taxon>
        <taxon>Pararge</taxon>
    </lineage>
</organism>
<gene>
    <name evidence="2" type="primary">jg683</name>
    <name evidence="2" type="ORF">PAEG_LOCUS713</name>
</gene>
<evidence type="ECO:0000313" key="2">
    <source>
        <dbReference type="EMBL" id="CAH2208096.1"/>
    </source>
</evidence>
<reference evidence="2" key="1">
    <citation type="submission" date="2022-03" db="EMBL/GenBank/DDBJ databases">
        <authorList>
            <person name="Lindestad O."/>
        </authorList>
    </citation>
    <scope>NUCLEOTIDE SEQUENCE</scope>
</reference>
<dbReference type="AlphaFoldDB" id="A0A8S4QDM9"/>
<accession>A0A8S4QDM9</accession>
<sequence length="37" mass="4081">RCHKMFALKSYLNKHQESACVRDDDSPPPPEPPAASG</sequence>
<feature type="non-terminal residue" evidence="2">
    <location>
        <position position="1"/>
    </location>
</feature>
<evidence type="ECO:0000256" key="1">
    <source>
        <dbReference type="SAM" id="MobiDB-lite"/>
    </source>
</evidence>
<name>A0A8S4QDM9_9NEOP</name>
<keyword evidence="3" id="KW-1185">Reference proteome</keyword>
<feature type="compositionally biased region" description="Pro residues" evidence="1">
    <location>
        <begin position="27"/>
        <end position="37"/>
    </location>
</feature>
<comment type="caution">
    <text evidence="2">The sequence shown here is derived from an EMBL/GenBank/DDBJ whole genome shotgun (WGS) entry which is preliminary data.</text>
</comment>
<feature type="region of interest" description="Disordered" evidence="1">
    <location>
        <begin position="17"/>
        <end position="37"/>
    </location>
</feature>